<organism evidence="2 3">
    <name type="scientific">Urochloa decumbens</name>
    <dbReference type="NCBI Taxonomy" id="240449"/>
    <lineage>
        <taxon>Eukaryota</taxon>
        <taxon>Viridiplantae</taxon>
        <taxon>Streptophyta</taxon>
        <taxon>Embryophyta</taxon>
        <taxon>Tracheophyta</taxon>
        <taxon>Spermatophyta</taxon>
        <taxon>Magnoliopsida</taxon>
        <taxon>Liliopsida</taxon>
        <taxon>Poales</taxon>
        <taxon>Poaceae</taxon>
        <taxon>PACMAD clade</taxon>
        <taxon>Panicoideae</taxon>
        <taxon>Panicodae</taxon>
        <taxon>Paniceae</taxon>
        <taxon>Melinidinae</taxon>
        <taxon>Urochloa</taxon>
    </lineage>
</organism>
<protein>
    <submittedName>
        <fullName evidence="2">Uncharacterized protein</fullName>
    </submittedName>
</protein>
<evidence type="ECO:0000313" key="2">
    <source>
        <dbReference type="EMBL" id="CAL5065151.1"/>
    </source>
</evidence>
<evidence type="ECO:0000256" key="1">
    <source>
        <dbReference type="SAM" id="MobiDB-lite"/>
    </source>
</evidence>
<evidence type="ECO:0000313" key="3">
    <source>
        <dbReference type="Proteomes" id="UP001497457"/>
    </source>
</evidence>
<reference evidence="2" key="1">
    <citation type="submission" date="2024-10" db="EMBL/GenBank/DDBJ databases">
        <authorList>
            <person name="Ryan C."/>
        </authorList>
    </citation>
    <scope>NUCLEOTIDE SEQUENCE [LARGE SCALE GENOMIC DNA]</scope>
</reference>
<dbReference type="AlphaFoldDB" id="A0ABC9EYP9"/>
<dbReference type="PANTHER" id="PTHR34572">
    <property type="entry name" value="GOLGIN FAMILY A PROTEIN"/>
    <property type="match status" value="1"/>
</dbReference>
<feature type="compositionally biased region" description="Basic and acidic residues" evidence="1">
    <location>
        <begin position="199"/>
        <end position="214"/>
    </location>
</feature>
<proteinExistence type="predicted"/>
<dbReference type="EMBL" id="OZ075115">
    <property type="protein sequence ID" value="CAL5065151.1"/>
    <property type="molecule type" value="Genomic_DNA"/>
</dbReference>
<dbReference type="PANTHER" id="PTHR34572:SF2">
    <property type="entry name" value="OS09G0284300 PROTEIN"/>
    <property type="match status" value="1"/>
</dbReference>
<feature type="compositionally biased region" description="Acidic residues" evidence="1">
    <location>
        <begin position="184"/>
        <end position="198"/>
    </location>
</feature>
<gene>
    <name evidence="2" type="ORF">URODEC1_LOCUS99826</name>
</gene>
<feature type="compositionally biased region" description="Low complexity" evidence="1">
    <location>
        <begin position="174"/>
        <end position="183"/>
    </location>
</feature>
<sequence length="220" mass="23018">MTSSGPLVSAVHSVCSIKISYIPLLFPPCRRLATSFPLHSPHPVPARLAGALRGGDAYAATPAPALATHGWQMDAVAPRLSRSSTRYGPVGSSAASFSGPVRKWRKAWVPLAGAGPTGSGGGASRADNKVVLFRWTPVNGGSGGGADRAVEPAAAGRRRYVPAAGEAQNTSKKGSSSELNLNLELEDPDDDTDADMGMDESHDVEDSNPRPESRFKRKAF</sequence>
<feature type="region of interest" description="Disordered" evidence="1">
    <location>
        <begin position="162"/>
        <end position="220"/>
    </location>
</feature>
<keyword evidence="3" id="KW-1185">Reference proteome</keyword>
<dbReference type="Proteomes" id="UP001497457">
    <property type="component" value="Chromosome 5rd"/>
</dbReference>
<name>A0ABC9EYP9_9POAL</name>
<accession>A0ABC9EYP9</accession>